<gene>
    <name evidence="1" type="ordered locus">Gbem_0424</name>
</gene>
<reference evidence="1 2" key="2">
    <citation type="journal article" date="2010" name="BMC Genomics">
        <title>The genome of Geobacter bemidjiensis, exemplar for the subsurface clade of Geobacter species that predominate in Fe(III)-reducing subsurface environments.</title>
        <authorList>
            <person name="Aklujkar M."/>
            <person name="Young N.D."/>
            <person name="Holmes D."/>
            <person name="Chavan M."/>
            <person name="Risso C."/>
            <person name="Kiss H.E."/>
            <person name="Han C.S."/>
            <person name="Land M.L."/>
            <person name="Lovley D.R."/>
        </authorList>
    </citation>
    <scope>NUCLEOTIDE SEQUENCE [LARGE SCALE GENOMIC DNA]</scope>
    <source>
        <strain evidence="2">ATCC BAA-1014 / DSM 16622 / JCM 12645 / Bem</strain>
    </source>
</reference>
<dbReference type="RefSeq" id="WP_012528861.1">
    <property type="nucleotide sequence ID" value="NC_011146.1"/>
</dbReference>
<dbReference type="Proteomes" id="UP000008825">
    <property type="component" value="Chromosome"/>
</dbReference>
<organism evidence="1 2">
    <name type="scientific">Citrifermentans bemidjiense (strain ATCC BAA-1014 / DSM 16622 / JCM 12645 / Bem)</name>
    <name type="common">Geobacter bemidjiensis</name>
    <dbReference type="NCBI Taxonomy" id="404380"/>
    <lineage>
        <taxon>Bacteria</taxon>
        <taxon>Pseudomonadati</taxon>
        <taxon>Thermodesulfobacteriota</taxon>
        <taxon>Desulfuromonadia</taxon>
        <taxon>Geobacterales</taxon>
        <taxon>Geobacteraceae</taxon>
        <taxon>Citrifermentans</taxon>
    </lineage>
</organism>
<dbReference type="OrthoDB" id="5402245at2"/>
<dbReference type="EMBL" id="CP001124">
    <property type="protein sequence ID" value="ACH37453.1"/>
    <property type="molecule type" value="Genomic_DNA"/>
</dbReference>
<name>B5EBI4_CITBB</name>
<dbReference type="AlphaFoldDB" id="B5EBI4"/>
<keyword evidence="2" id="KW-1185">Reference proteome</keyword>
<evidence type="ECO:0000313" key="2">
    <source>
        <dbReference type="Proteomes" id="UP000008825"/>
    </source>
</evidence>
<dbReference type="HOGENOM" id="CLU_114478_0_0_7"/>
<sequence length="203" mass="22736">MPLSKLSHPEIITKSAVVTATYNKEMFDYLLSLIPTPDFYIELHERYATNFAGSLKGDPEKIKACAADRQLIDQNLSILLGLAKVVTAKDPSVMESFGLNRPAEKTAASAVVLERPKNFRVSFDKKGHPQVSLTKIMGAKGYEVWACDADPSLEENWRLVEWSTKCQSIPITGLNRTQLNWLRIRGKRGDIFGPWSNPISLFP</sequence>
<reference evidence="1 2" key="1">
    <citation type="submission" date="2008-07" db="EMBL/GenBank/DDBJ databases">
        <title>Complete sequence of Geobacter bemidjiensis BEM.</title>
        <authorList>
            <consortium name="US DOE Joint Genome Institute"/>
            <person name="Lucas S."/>
            <person name="Copeland A."/>
            <person name="Lapidus A."/>
            <person name="Glavina del Rio T."/>
            <person name="Dalin E."/>
            <person name="Tice H."/>
            <person name="Bruce D."/>
            <person name="Goodwin L."/>
            <person name="Pitluck S."/>
            <person name="Kiss H."/>
            <person name="Brettin T."/>
            <person name="Detter J.C."/>
            <person name="Han C."/>
            <person name="Kuske C.R."/>
            <person name="Schmutz J."/>
            <person name="Larimer F."/>
            <person name="Land M."/>
            <person name="Hauser L."/>
            <person name="Kyrpides N."/>
            <person name="Lykidis A."/>
            <person name="Lovley D."/>
            <person name="Richardson P."/>
        </authorList>
    </citation>
    <scope>NUCLEOTIDE SEQUENCE [LARGE SCALE GENOMIC DNA]</scope>
    <source>
        <strain evidence="2">ATCC BAA-1014 / DSM 16622 / JCM 12645 / Bem</strain>
    </source>
</reference>
<protein>
    <submittedName>
        <fullName evidence="1">Uncharacterized protein</fullName>
    </submittedName>
</protein>
<evidence type="ECO:0000313" key="1">
    <source>
        <dbReference type="EMBL" id="ACH37453.1"/>
    </source>
</evidence>
<proteinExistence type="predicted"/>
<dbReference type="KEGG" id="gbm:Gbem_0424"/>
<accession>B5EBI4</accession>